<keyword evidence="3" id="KW-1185">Reference proteome</keyword>
<dbReference type="EMBL" id="BTRK01000003">
    <property type="protein sequence ID" value="GMR41782.1"/>
    <property type="molecule type" value="Genomic_DNA"/>
</dbReference>
<dbReference type="Gene3D" id="1.20.58.60">
    <property type="match status" value="1"/>
</dbReference>
<sequence length="407" mass="48400">NTAGRVVSVDGRYSEGRSIYDLLPIQLKECIGRSTDEDVRRAIEVCRRMTIRGGIESGEEKEETPPTSSHLDILIERLETIEMHTPIFKEFVDSIVDIFKKMEEEAEEQKTSMASEMEEEIMNLEEEWMKMAEKSEERSERLKRCEEERRKSEEERRRMEGEKRRMEEERLKMEEEVRRTDDGRRKAMNDMENLRAKLVKMTAEKEEMTEAAREFARLHDVRSKEVEDADAELDALQEKYQQLEYEVDERDRKIRMLMEEINGVERNLEDQIKKNSEQSRKLVTETALVHTLEKEVREKRKELERTIRSKEATKETLQEMIDGMTKHYEVYCRVKERSVQRQILLDRVVVEIEKTRRQIGKCGRLERLEETIRSEGGALVSKDEVDFRECKTLQRQFNSAGEEEENK</sequence>
<dbReference type="Proteomes" id="UP001328107">
    <property type="component" value="Unassembled WGS sequence"/>
</dbReference>
<feature type="non-terminal residue" evidence="2">
    <location>
        <position position="1"/>
    </location>
</feature>
<protein>
    <submittedName>
        <fullName evidence="2">Uncharacterized protein</fullName>
    </submittedName>
</protein>
<proteinExistence type="predicted"/>
<evidence type="ECO:0000313" key="2">
    <source>
        <dbReference type="EMBL" id="GMR41782.1"/>
    </source>
</evidence>
<reference evidence="3" key="1">
    <citation type="submission" date="2022-10" db="EMBL/GenBank/DDBJ databases">
        <title>Genome assembly of Pristionchus species.</title>
        <authorList>
            <person name="Yoshida K."/>
            <person name="Sommer R.J."/>
        </authorList>
    </citation>
    <scope>NUCLEOTIDE SEQUENCE [LARGE SCALE GENOMIC DNA]</scope>
    <source>
        <strain evidence="3">RS5460</strain>
    </source>
</reference>
<feature type="region of interest" description="Disordered" evidence="1">
    <location>
        <begin position="135"/>
        <end position="166"/>
    </location>
</feature>
<gene>
    <name evidence="2" type="ORF">PMAYCL1PPCAC_11977</name>
</gene>
<evidence type="ECO:0000313" key="3">
    <source>
        <dbReference type="Proteomes" id="UP001328107"/>
    </source>
</evidence>
<evidence type="ECO:0000256" key="1">
    <source>
        <dbReference type="SAM" id="MobiDB-lite"/>
    </source>
</evidence>
<name>A0AAN4ZI64_9BILA</name>
<accession>A0AAN4ZI64</accession>
<comment type="caution">
    <text evidence="2">The sequence shown here is derived from an EMBL/GenBank/DDBJ whole genome shotgun (WGS) entry which is preliminary data.</text>
</comment>
<dbReference type="AlphaFoldDB" id="A0AAN4ZI64"/>
<organism evidence="2 3">
    <name type="scientific">Pristionchus mayeri</name>
    <dbReference type="NCBI Taxonomy" id="1317129"/>
    <lineage>
        <taxon>Eukaryota</taxon>
        <taxon>Metazoa</taxon>
        <taxon>Ecdysozoa</taxon>
        <taxon>Nematoda</taxon>
        <taxon>Chromadorea</taxon>
        <taxon>Rhabditida</taxon>
        <taxon>Rhabditina</taxon>
        <taxon>Diplogasteromorpha</taxon>
        <taxon>Diplogasteroidea</taxon>
        <taxon>Neodiplogasteridae</taxon>
        <taxon>Pristionchus</taxon>
    </lineage>
</organism>